<gene>
    <name evidence="1" type="ORF">KQY15_02265</name>
</gene>
<dbReference type="RefSeq" id="WP_217666813.1">
    <property type="nucleotide sequence ID" value="NZ_JAHRID010000001.1"/>
</dbReference>
<evidence type="ECO:0000313" key="1">
    <source>
        <dbReference type="EMBL" id="MBV2127922.1"/>
    </source>
</evidence>
<protein>
    <submittedName>
        <fullName evidence="1">Uncharacterized protein</fullName>
    </submittedName>
</protein>
<dbReference type="Proteomes" id="UP000704611">
    <property type="component" value="Unassembled WGS sequence"/>
</dbReference>
<proteinExistence type="predicted"/>
<name>A0ABS6MI61_9GAMM</name>
<keyword evidence="2" id="KW-1185">Reference proteome</keyword>
<comment type="caution">
    <text evidence="1">The sequence shown here is derived from an EMBL/GenBank/DDBJ whole genome shotgun (WGS) entry which is preliminary data.</text>
</comment>
<evidence type="ECO:0000313" key="2">
    <source>
        <dbReference type="Proteomes" id="UP000704611"/>
    </source>
</evidence>
<reference evidence="1 2" key="1">
    <citation type="submission" date="2021-06" db="EMBL/GenBank/DDBJ databases">
        <title>Rheinheimera indica sp. nov., isolated from deep-sea sediment.</title>
        <authorList>
            <person name="Wang Z."/>
            <person name="Zhang X.-Y."/>
        </authorList>
    </citation>
    <scope>NUCLEOTIDE SEQUENCE [LARGE SCALE GENOMIC DNA]</scope>
    <source>
        <strain evidence="1 2">SM2107</strain>
    </source>
</reference>
<dbReference type="EMBL" id="JAHRID010000001">
    <property type="protein sequence ID" value="MBV2127922.1"/>
    <property type="molecule type" value="Genomic_DNA"/>
</dbReference>
<organism evidence="1 2">
    <name type="scientific">Arsukibacterium indicum</name>
    <dbReference type="NCBI Taxonomy" id="2848612"/>
    <lineage>
        <taxon>Bacteria</taxon>
        <taxon>Pseudomonadati</taxon>
        <taxon>Pseudomonadota</taxon>
        <taxon>Gammaproteobacteria</taxon>
        <taxon>Chromatiales</taxon>
        <taxon>Chromatiaceae</taxon>
        <taxon>Arsukibacterium</taxon>
    </lineage>
</organism>
<accession>A0ABS6MI61</accession>
<sequence>MPEKITETFKGSAILYYKGRDLGNCSSAEITYEVDTQVVQNYRGGGGNFDADDNITAVNVSVGMTTLNIANTALLNAASVTMREGSSATGEPLTVTAYDRLIDVEFMIDVNATVTVTDDTDPTPVEIPRIDPDDGTVNYIVSAAGIIVPPTSMIAESDVILVTYSVPASYLLEALVTFGEEGPLVIDGLNDRNGKRRLIRCHRWKPSPTGVSAITTEFADVTVAGQLLADNTKGIGKSKFWQAVMT</sequence>